<comment type="caution">
    <text evidence="1">The sequence shown here is derived from an EMBL/GenBank/DDBJ whole genome shotgun (WGS) entry which is preliminary data.</text>
</comment>
<dbReference type="RefSeq" id="WP_184577263.1">
    <property type="nucleotide sequence ID" value="NZ_JACHJL010000020.1"/>
</dbReference>
<evidence type="ECO:0000313" key="1">
    <source>
        <dbReference type="EMBL" id="MBB5938955.1"/>
    </source>
</evidence>
<proteinExistence type="predicted"/>
<evidence type="ECO:0000313" key="2">
    <source>
        <dbReference type="Proteomes" id="UP000588098"/>
    </source>
</evidence>
<keyword evidence="2" id="KW-1185">Reference proteome</keyword>
<reference evidence="1 2" key="1">
    <citation type="submission" date="2020-08" db="EMBL/GenBank/DDBJ databases">
        <title>Genomic Encyclopedia of Type Strains, Phase III (KMG-III): the genomes of soil and plant-associated and newly described type strains.</title>
        <authorList>
            <person name="Whitman W."/>
        </authorList>
    </citation>
    <scope>NUCLEOTIDE SEQUENCE [LARGE SCALE GENOMIC DNA]</scope>
    <source>
        <strain evidence="1 2">CECT 8305</strain>
    </source>
</reference>
<organism evidence="1 2">
    <name type="scientific">Streptomyces zagrosensis</name>
    <dbReference type="NCBI Taxonomy" id="1042984"/>
    <lineage>
        <taxon>Bacteria</taxon>
        <taxon>Bacillati</taxon>
        <taxon>Actinomycetota</taxon>
        <taxon>Actinomycetes</taxon>
        <taxon>Kitasatosporales</taxon>
        <taxon>Streptomycetaceae</taxon>
        <taxon>Streptomyces</taxon>
    </lineage>
</organism>
<name>A0A7W9V196_9ACTN</name>
<accession>A0A7W9V196</accession>
<dbReference type="Proteomes" id="UP000588098">
    <property type="component" value="Unassembled WGS sequence"/>
</dbReference>
<dbReference type="AlphaFoldDB" id="A0A7W9V196"/>
<gene>
    <name evidence="1" type="ORF">FHS42_006047</name>
</gene>
<sequence>MVEDFSRVLHEQQSPNHNSNIRTLSIYFYWCGVQAAIFERDIHDLARTGPDLKAKTICQFPRERGILL</sequence>
<protein>
    <submittedName>
        <fullName evidence="1">Uncharacterized protein</fullName>
    </submittedName>
</protein>
<dbReference type="EMBL" id="JACHJL010000020">
    <property type="protein sequence ID" value="MBB5938955.1"/>
    <property type="molecule type" value="Genomic_DNA"/>
</dbReference>